<evidence type="ECO:0000313" key="2">
    <source>
        <dbReference type="EMBL" id="CVK34630.1"/>
    </source>
</evidence>
<evidence type="ECO:0000256" key="1">
    <source>
        <dbReference type="SAM" id="MobiDB-lite"/>
    </source>
</evidence>
<name>A0A0X8Y093_9EURY</name>
<proteinExistence type="predicted"/>
<dbReference type="AlphaFoldDB" id="A0A0X8Y093"/>
<organism evidence="2 3">
    <name type="scientific">Methanoculleus bourgensis</name>
    <dbReference type="NCBI Taxonomy" id="83986"/>
    <lineage>
        <taxon>Archaea</taxon>
        <taxon>Methanobacteriati</taxon>
        <taxon>Methanobacteriota</taxon>
        <taxon>Stenosarchaea group</taxon>
        <taxon>Methanomicrobia</taxon>
        <taxon>Methanomicrobiales</taxon>
        <taxon>Methanomicrobiaceae</taxon>
        <taxon>Methanoculleus</taxon>
    </lineage>
</organism>
<sequence>MNPRPPGYEPGALTGLSYGPQNNRLSTRDMEAPHIAAFSRIPGISGAYKHLPFTINTLCGPISGLLRRTTPPSRLGRPPG</sequence>
<dbReference type="KEGG" id="mema:MMAB1_3417"/>
<feature type="region of interest" description="Disordered" evidence="1">
    <location>
        <begin position="1"/>
        <end position="26"/>
    </location>
</feature>
<evidence type="ECO:0000313" key="3">
    <source>
        <dbReference type="Proteomes" id="UP000069850"/>
    </source>
</evidence>
<gene>
    <name evidence="2" type="ORF">MMAB1_3417</name>
</gene>
<protein>
    <submittedName>
        <fullName evidence="2">Uncharacterized protein</fullName>
    </submittedName>
</protein>
<dbReference type="Proteomes" id="UP000069850">
    <property type="component" value="Chromosome 1"/>
</dbReference>
<accession>A0A0X8Y093</accession>
<reference evidence="2 3" key="1">
    <citation type="submission" date="2016-01" db="EMBL/GenBank/DDBJ databases">
        <authorList>
            <person name="Manzoor S."/>
        </authorList>
    </citation>
    <scope>NUCLEOTIDE SEQUENCE [LARGE SCALE GENOMIC DNA]</scope>
    <source>
        <strain evidence="2">Methanoculleus sp MAB1</strain>
    </source>
</reference>
<dbReference type="EMBL" id="LT158599">
    <property type="protein sequence ID" value="CVK34630.1"/>
    <property type="molecule type" value="Genomic_DNA"/>
</dbReference>